<protein>
    <submittedName>
        <fullName evidence="1">Uncharacterized protein</fullName>
    </submittedName>
</protein>
<accession>A0AAW1NR54</accession>
<keyword evidence="2" id="KW-1185">Reference proteome</keyword>
<evidence type="ECO:0000313" key="2">
    <source>
        <dbReference type="Proteomes" id="UP001465755"/>
    </source>
</evidence>
<name>A0AAW1NR54_9CHLO</name>
<reference evidence="1 2" key="1">
    <citation type="journal article" date="2024" name="Nat. Commun.">
        <title>Phylogenomics reveals the evolutionary origins of lichenization in chlorophyte algae.</title>
        <authorList>
            <person name="Puginier C."/>
            <person name="Libourel C."/>
            <person name="Otte J."/>
            <person name="Skaloud P."/>
            <person name="Haon M."/>
            <person name="Grisel S."/>
            <person name="Petersen M."/>
            <person name="Berrin J.G."/>
            <person name="Delaux P.M."/>
            <person name="Dal Grande F."/>
            <person name="Keller J."/>
        </authorList>
    </citation>
    <scope>NUCLEOTIDE SEQUENCE [LARGE SCALE GENOMIC DNA]</scope>
    <source>
        <strain evidence="1 2">SAG 2036</strain>
    </source>
</reference>
<proteinExistence type="predicted"/>
<comment type="caution">
    <text evidence="1">The sequence shown here is derived from an EMBL/GenBank/DDBJ whole genome shotgun (WGS) entry which is preliminary data.</text>
</comment>
<dbReference type="Proteomes" id="UP001465755">
    <property type="component" value="Unassembled WGS sequence"/>
</dbReference>
<organism evidence="1 2">
    <name type="scientific">Symbiochloris irregularis</name>
    <dbReference type="NCBI Taxonomy" id="706552"/>
    <lineage>
        <taxon>Eukaryota</taxon>
        <taxon>Viridiplantae</taxon>
        <taxon>Chlorophyta</taxon>
        <taxon>core chlorophytes</taxon>
        <taxon>Trebouxiophyceae</taxon>
        <taxon>Trebouxiales</taxon>
        <taxon>Trebouxiaceae</taxon>
        <taxon>Symbiochloris</taxon>
    </lineage>
</organism>
<dbReference type="AlphaFoldDB" id="A0AAW1NR54"/>
<evidence type="ECO:0000313" key="1">
    <source>
        <dbReference type="EMBL" id="KAK9788466.1"/>
    </source>
</evidence>
<dbReference type="EMBL" id="JALJOQ010000225">
    <property type="protein sequence ID" value="KAK9788466.1"/>
    <property type="molecule type" value="Genomic_DNA"/>
</dbReference>
<gene>
    <name evidence="1" type="ORF">WJX73_008300</name>
</gene>
<sequence>MGIGTWLLSARKFDRSSSLDLQAKYSITPAQVQSFAKVMGPGDSNLGSLCGAQAAVSFQASYFVKPDKVKKQDQIAAAQDMEYGDWTLTGAEKDCYKQLRSAGKHEKYFQGLRDMACCQIDLPQTKGEGYVISLRAPTYLQMAYARLLAIYAIRLRIEQKADADHSLMTIALGMPPCTIM</sequence>